<dbReference type="SUPFAM" id="SSF53474">
    <property type="entry name" value="alpha/beta-Hydrolases"/>
    <property type="match status" value="1"/>
</dbReference>
<gene>
    <name evidence="7" type="ORF">K489DRAFT_411302</name>
</gene>
<keyword evidence="2" id="KW-0378">Hydrolase</keyword>
<reference evidence="7" key="2">
    <citation type="submission" date="2020-04" db="EMBL/GenBank/DDBJ databases">
        <authorList>
            <consortium name="NCBI Genome Project"/>
        </authorList>
    </citation>
    <scope>NUCLEOTIDE SEQUENCE</scope>
    <source>
        <strain evidence="7">CBS 342.82</strain>
    </source>
</reference>
<name>A0A6J3LYN2_9PEZI</name>
<evidence type="ECO:0000256" key="3">
    <source>
        <dbReference type="SAM" id="SignalP"/>
    </source>
</evidence>
<dbReference type="Pfam" id="PF08386">
    <property type="entry name" value="Abhydrolase_4"/>
    <property type="match status" value="1"/>
</dbReference>
<dbReference type="InterPro" id="IPR013595">
    <property type="entry name" value="Pept_S33_TAP-like_C"/>
</dbReference>
<protein>
    <submittedName>
        <fullName evidence="7">Proteinase</fullName>
    </submittedName>
</protein>
<dbReference type="Pfam" id="PF00561">
    <property type="entry name" value="Abhydrolase_1"/>
    <property type="match status" value="1"/>
</dbReference>
<dbReference type="Proteomes" id="UP000504637">
    <property type="component" value="Unplaced"/>
</dbReference>
<reference evidence="7" key="1">
    <citation type="submission" date="2020-01" db="EMBL/GenBank/DDBJ databases">
        <authorList>
            <consortium name="DOE Joint Genome Institute"/>
            <person name="Haridas S."/>
            <person name="Albert R."/>
            <person name="Binder M."/>
            <person name="Bloem J."/>
            <person name="Labutti K."/>
            <person name="Salamov A."/>
            <person name="Andreopoulos B."/>
            <person name="Baker S.E."/>
            <person name="Barry K."/>
            <person name="Bills G."/>
            <person name="Bluhm B.H."/>
            <person name="Cannon C."/>
            <person name="Castanera R."/>
            <person name="Culley D.E."/>
            <person name="Daum C."/>
            <person name="Ezra D."/>
            <person name="Gonzalez J.B."/>
            <person name="Henrissat B."/>
            <person name="Kuo A."/>
            <person name="Liang C."/>
            <person name="Lipzen A."/>
            <person name="Lutzoni F."/>
            <person name="Magnuson J."/>
            <person name="Mondo S."/>
            <person name="Nolan M."/>
            <person name="Ohm R."/>
            <person name="Pangilinan J."/>
            <person name="Park H.-J."/>
            <person name="Ramirez L."/>
            <person name="Alfaro M."/>
            <person name="Sun H."/>
            <person name="Tritt A."/>
            <person name="Yoshinaga Y."/>
            <person name="Zwiers L.-H."/>
            <person name="Turgeon B.G."/>
            <person name="Goodwin S.B."/>
            <person name="Spatafora J.W."/>
            <person name="Crous P.W."/>
            <person name="Grigoriev I.V."/>
        </authorList>
    </citation>
    <scope>NUCLEOTIDE SEQUENCE</scope>
    <source>
        <strain evidence="7">CBS 342.82</strain>
    </source>
</reference>
<dbReference type="GeneID" id="54365590"/>
<dbReference type="OrthoDB" id="425534at2759"/>
<dbReference type="RefSeq" id="XP_033457907.1">
    <property type="nucleotide sequence ID" value="XM_033607791.1"/>
</dbReference>
<dbReference type="InterPro" id="IPR051601">
    <property type="entry name" value="Serine_prot/Carboxylest_S33"/>
</dbReference>
<feature type="chain" id="PRO_5026826534" evidence="3">
    <location>
        <begin position="24"/>
        <end position="525"/>
    </location>
</feature>
<evidence type="ECO:0000259" key="4">
    <source>
        <dbReference type="Pfam" id="PF00561"/>
    </source>
</evidence>
<dbReference type="PANTHER" id="PTHR43248">
    <property type="entry name" value="2-SUCCINYL-6-HYDROXY-2,4-CYCLOHEXADIENE-1-CARBOXYLATE SYNTHASE"/>
    <property type="match status" value="1"/>
</dbReference>
<evidence type="ECO:0000259" key="5">
    <source>
        <dbReference type="Pfam" id="PF08386"/>
    </source>
</evidence>
<evidence type="ECO:0000313" key="6">
    <source>
        <dbReference type="Proteomes" id="UP000504637"/>
    </source>
</evidence>
<proteinExistence type="inferred from homology"/>
<dbReference type="InterPro" id="IPR029058">
    <property type="entry name" value="AB_hydrolase_fold"/>
</dbReference>
<dbReference type="GO" id="GO:0016787">
    <property type="term" value="F:hydrolase activity"/>
    <property type="evidence" value="ECO:0007669"/>
    <property type="project" value="UniProtKB-KW"/>
</dbReference>
<dbReference type="PANTHER" id="PTHR43248:SF25">
    <property type="entry name" value="AB HYDROLASE-1 DOMAIN-CONTAINING PROTEIN-RELATED"/>
    <property type="match status" value="1"/>
</dbReference>
<sequence length="525" mass="55797">MFLNGSRARLLLCLLALSTCTTATAIANSSSAGSSSYNKTIVWTPCGLNSTVPLLCGTLDVPLDYSATGGNVSTLTLKLAKLPSSQQPSRGSILVNPGGPGYGGRNALIGLGPLIQNTTGGFFDIVSWDPRGTGDTIPVSCFSDAVQRARLSAILPSAVDPSDVSLGQGWAVAEIIASACSKALAETGTLLGTAFVARDMRHIVDALGEDGLLRYWGFSYGTALGMTFAAMFPDKVDRVIIDGVLNPHEYYAGRDVQQATDSDATYAGFIASCQLSPERCPLVSYAQGKSQSLFEIITQLLKDLKRSPLAFGPDPTTQYVDYGTLKAFMYEALKTPSLLPIISSLLRSILERDGPAVTSSIQLLSTTSPPVFPETILPEQIWAIRCSDSAFRASNLTDLLPLADEFFGRSEFAGDVLVAAQVLPCSRWPFRAKEIYNGGFKNIATRHPIMFIGNTFDPITPLVSARNASAAFNGSQVLAQNGYGHCSVAQSSACTDRHVKQYFLNGTLPAPGTVCQTDTALFAPP</sequence>
<dbReference type="AlphaFoldDB" id="A0A6J3LYN2"/>
<feature type="domain" description="AB hydrolase-1" evidence="4">
    <location>
        <begin position="93"/>
        <end position="249"/>
    </location>
</feature>
<accession>A0A6J3LYN2</accession>
<dbReference type="InterPro" id="IPR000073">
    <property type="entry name" value="AB_hydrolase_1"/>
</dbReference>
<evidence type="ECO:0000313" key="7">
    <source>
        <dbReference type="RefSeq" id="XP_033457907.1"/>
    </source>
</evidence>
<dbReference type="Gene3D" id="3.40.50.1820">
    <property type="entry name" value="alpha/beta hydrolase"/>
    <property type="match status" value="1"/>
</dbReference>
<feature type="domain" description="Peptidase S33 tripeptidyl aminopeptidase-like C-terminal" evidence="5">
    <location>
        <begin position="412"/>
        <end position="515"/>
    </location>
</feature>
<evidence type="ECO:0000256" key="1">
    <source>
        <dbReference type="ARBA" id="ARBA00010088"/>
    </source>
</evidence>
<organism evidence="7">
    <name type="scientific">Dissoconium aciculare CBS 342.82</name>
    <dbReference type="NCBI Taxonomy" id="1314786"/>
    <lineage>
        <taxon>Eukaryota</taxon>
        <taxon>Fungi</taxon>
        <taxon>Dikarya</taxon>
        <taxon>Ascomycota</taxon>
        <taxon>Pezizomycotina</taxon>
        <taxon>Dothideomycetes</taxon>
        <taxon>Dothideomycetidae</taxon>
        <taxon>Mycosphaerellales</taxon>
        <taxon>Dissoconiaceae</taxon>
        <taxon>Dissoconium</taxon>
    </lineage>
</organism>
<comment type="similarity">
    <text evidence="1">Belongs to the peptidase S33 family.</text>
</comment>
<keyword evidence="6" id="KW-1185">Reference proteome</keyword>
<reference evidence="7" key="3">
    <citation type="submission" date="2025-08" db="UniProtKB">
        <authorList>
            <consortium name="RefSeq"/>
        </authorList>
    </citation>
    <scope>IDENTIFICATION</scope>
    <source>
        <strain evidence="7">CBS 342.82</strain>
    </source>
</reference>
<feature type="signal peptide" evidence="3">
    <location>
        <begin position="1"/>
        <end position="23"/>
    </location>
</feature>
<evidence type="ECO:0000256" key="2">
    <source>
        <dbReference type="ARBA" id="ARBA00022801"/>
    </source>
</evidence>
<keyword evidence="3" id="KW-0732">Signal</keyword>